<gene>
    <name evidence="2" type="ORF">L227DRAFT_172772</name>
</gene>
<organism evidence="2 3">
    <name type="scientific">Lentinus tigrinus ALCF2SS1-6</name>
    <dbReference type="NCBI Taxonomy" id="1328759"/>
    <lineage>
        <taxon>Eukaryota</taxon>
        <taxon>Fungi</taxon>
        <taxon>Dikarya</taxon>
        <taxon>Basidiomycota</taxon>
        <taxon>Agaricomycotina</taxon>
        <taxon>Agaricomycetes</taxon>
        <taxon>Polyporales</taxon>
        <taxon>Polyporaceae</taxon>
        <taxon>Lentinus</taxon>
    </lineage>
</organism>
<accession>A0A5C2S5K3</accession>
<dbReference type="AlphaFoldDB" id="A0A5C2S5K3"/>
<reference evidence="2" key="1">
    <citation type="journal article" date="2018" name="Genome Biol. Evol.">
        <title>Genomics and development of Lentinus tigrinus, a white-rot wood-decaying mushroom with dimorphic fruiting bodies.</title>
        <authorList>
            <person name="Wu B."/>
            <person name="Xu Z."/>
            <person name="Knudson A."/>
            <person name="Carlson A."/>
            <person name="Chen N."/>
            <person name="Kovaka S."/>
            <person name="LaButti K."/>
            <person name="Lipzen A."/>
            <person name="Pennachio C."/>
            <person name="Riley R."/>
            <person name="Schakwitz W."/>
            <person name="Umezawa K."/>
            <person name="Ohm R.A."/>
            <person name="Grigoriev I.V."/>
            <person name="Nagy L.G."/>
            <person name="Gibbons J."/>
            <person name="Hibbett D."/>
        </authorList>
    </citation>
    <scope>NUCLEOTIDE SEQUENCE [LARGE SCALE GENOMIC DNA]</scope>
    <source>
        <strain evidence="2">ALCF2SS1-6</strain>
    </source>
</reference>
<sequence length="78" mass="8362">MPPLQLRVSFRVVRSFICITSGTALPPSPSSTLPDRSTRHASRPAGRAATTRSSRVPAPCPGVSVRRSTALEEDLSFI</sequence>
<feature type="compositionally biased region" description="Low complexity" evidence="1">
    <location>
        <begin position="21"/>
        <end position="35"/>
    </location>
</feature>
<dbReference type="Proteomes" id="UP000313359">
    <property type="component" value="Unassembled WGS sequence"/>
</dbReference>
<protein>
    <submittedName>
        <fullName evidence="2">Uncharacterized protein</fullName>
    </submittedName>
</protein>
<proteinExistence type="predicted"/>
<dbReference type="EMBL" id="ML122272">
    <property type="protein sequence ID" value="RPD59053.1"/>
    <property type="molecule type" value="Genomic_DNA"/>
</dbReference>
<name>A0A5C2S5K3_9APHY</name>
<keyword evidence="3" id="KW-1185">Reference proteome</keyword>
<feature type="region of interest" description="Disordered" evidence="1">
    <location>
        <begin position="21"/>
        <end position="62"/>
    </location>
</feature>
<evidence type="ECO:0000256" key="1">
    <source>
        <dbReference type="SAM" id="MobiDB-lite"/>
    </source>
</evidence>
<evidence type="ECO:0000313" key="2">
    <source>
        <dbReference type="EMBL" id="RPD59053.1"/>
    </source>
</evidence>
<evidence type="ECO:0000313" key="3">
    <source>
        <dbReference type="Proteomes" id="UP000313359"/>
    </source>
</evidence>